<dbReference type="SUPFAM" id="SSF56925">
    <property type="entry name" value="OMPA-like"/>
    <property type="match status" value="1"/>
</dbReference>
<accession>A0AAX1UFY5</accession>
<sequence>MKRIVALALGGLLAAPAFAGGPVTVAPEPVVEPVPAPVVVAPVADWSGFYVGGQLGYGKVDTNIDDLDGNGAIGGLHAGYRYDFGRAVVGAELAYDVTNIDLDGIADSELDNVTTLKLMAGGKMGKGLLYATAGGSWADASIGGADVSDNGYVYGIGYDYMVNDRWSVGAELLRHTWDDFDDSGVDVDATTLQAKVGFRF</sequence>
<evidence type="ECO:0000256" key="5">
    <source>
        <dbReference type="SAM" id="SignalP"/>
    </source>
</evidence>
<dbReference type="EMBL" id="QWGP01000033">
    <property type="protein sequence ID" value="RHZ91479.1"/>
    <property type="molecule type" value="Genomic_DNA"/>
</dbReference>
<comment type="subcellular location">
    <subcellularLocation>
        <location evidence="1">Membrane</location>
    </subcellularLocation>
</comment>
<evidence type="ECO:0000259" key="6">
    <source>
        <dbReference type="Pfam" id="PF13505"/>
    </source>
</evidence>
<dbReference type="PANTHER" id="PTHR34001:SF3">
    <property type="entry name" value="BLL7405 PROTEIN"/>
    <property type="match status" value="1"/>
</dbReference>
<dbReference type="InterPro" id="IPR027385">
    <property type="entry name" value="Beta-barrel_OMP"/>
</dbReference>
<keyword evidence="2 5" id="KW-0732">Signal</keyword>
<comment type="similarity">
    <text evidence="4">Belongs to the Omp25/RopB family.</text>
</comment>
<name>A0AAX1UFY5_CERSP</name>
<reference evidence="7 8" key="1">
    <citation type="submission" date="2018-08" db="EMBL/GenBank/DDBJ databases">
        <title>Draft genome sequence of Rhodobacter sphaeroides FY.</title>
        <authorList>
            <person name="Rayyan A."/>
            <person name="Meyer T.E."/>
            <person name="Kyndt J.A."/>
        </authorList>
    </citation>
    <scope>NUCLEOTIDE SEQUENCE [LARGE SCALE GENOMIC DNA]</scope>
    <source>
        <strain evidence="7 8">FY</strain>
    </source>
</reference>
<dbReference type="Pfam" id="PF13505">
    <property type="entry name" value="OMP_b-brl"/>
    <property type="match status" value="1"/>
</dbReference>
<dbReference type="Gene3D" id="2.40.160.20">
    <property type="match status" value="1"/>
</dbReference>
<comment type="caution">
    <text evidence="7">The sequence shown here is derived from an EMBL/GenBank/DDBJ whole genome shotgun (WGS) entry which is preliminary data.</text>
</comment>
<evidence type="ECO:0000256" key="2">
    <source>
        <dbReference type="ARBA" id="ARBA00022729"/>
    </source>
</evidence>
<dbReference type="AlphaFoldDB" id="A0AAX1UFY5"/>
<proteinExistence type="inferred from homology"/>
<evidence type="ECO:0000313" key="8">
    <source>
        <dbReference type="Proteomes" id="UP000266305"/>
    </source>
</evidence>
<evidence type="ECO:0000313" key="7">
    <source>
        <dbReference type="EMBL" id="RHZ91479.1"/>
    </source>
</evidence>
<feature type="chain" id="PRO_5043522316" evidence="5">
    <location>
        <begin position="20"/>
        <end position="200"/>
    </location>
</feature>
<gene>
    <name evidence="7" type="ORF">D1114_20005</name>
</gene>
<keyword evidence="3" id="KW-0472">Membrane</keyword>
<feature type="domain" description="Outer membrane protein beta-barrel" evidence="6">
    <location>
        <begin position="7"/>
        <end position="200"/>
    </location>
</feature>
<feature type="signal peptide" evidence="5">
    <location>
        <begin position="1"/>
        <end position="19"/>
    </location>
</feature>
<organism evidence="7 8">
    <name type="scientific">Cereibacter sphaeroides</name>
    <name type="common">Rhodobacter sphaeroides</name>
    <dbReference type="NCBI Taxonomy" id="1063"/>
    <lineage>
        <taxon>Bacteria</taxon>
        <taxon>Pseudomonadati</taxon>
        <taxon>Pseudomonadota</taxon>
        <taxon>Alphaproteobacteria</taxon>
        <taxon>Rhodobacterales</taxon>
        <taxon>Paracoccaceae</taxon>
        <taxon>Cereibacter</taxon>
    </lineage>
</organism>
<dbReference type="GO" id="GO:0016020">
    <property type="term" value="C:membrane"/>
    <property type="evidence" value="ECO:0007669"/>
    <property type="project" value="UniProtKB-SubCell"/>
</dbReference>
<evidence type="ECO:0000256" key="3">
    <source>
        <dbReference type="ARBA" id="ARBA00023136"/>
    </source>
</evidence>
<dbReference type="InterPro" id="IPR051692">
    <property type="entry name" value="OMP-like"/>
</dbReference>
<dbReference type="RefSeq" id="WP_011840978.1">
    <property type="nucleotide sequence ID" value="NZ_CP033434.1"/>
</dbReference>
<protein>
    <submittedName>
        <fullName evidence="7">Porin family protein</fullName>
    </submittedName>
</protein>
<dbReference type="PANTHER" id="PTHR34001">
    <property type="entry name" value="BLL7405 PROTEIN"/>
    <property type="match status" value="1"/>
</dbReference>
<evidence type="ECO:0000256" key="1">
    <source>
        <dbReference type="ARBA" id="ARBA00004370"/>
    </source>
</evidence>
<evidence type="ECO:0000256" key="4">
    <source>
        <dbReference type="ARBA" id="ARBA00038306"/>
    </source>
</evidence>
<dbReference type="InterPro" id="IPR011250">
    <property type="entry name" value="OMP/PagP_B-barrel"/>
</dbReference>
<dbReference type="Proteomes" id="UP000266305">
    <property type="component" value="Unassembled WGS sequence"/>
</dbReference>